<evidence type="ECO:0000313" key="8">
    <source>
        <dbReference type="EMBL" id="NGO69852.1"/>
    </source>
</evidence>
<reference evidence="8 9" key="1">
    <citation type="submission" date="2020-02" db="EMBL/GenBank/DDBJ databases">
        <title>Whole-genome analyses of novel actinobacteria.</title>
        <authorList>
            <person name="Sahin N."/>
            <person name="Tatar D."/>
        </authorList>
    </citation>
    <scope>NUCLEOTIDE SEQUENCE [LARGE SCALE GENOMIC DNA]</scope>
    <source>
        <strain evidence="8 9">SB3404</strain>
    </source>
</reference>
<dbReference type="SUPFAM" id="SSF53383">
    <property type="entry name" value="PLP-dependent transferases"/>
    <property type="match status" value="1"/>
</dbReference>
<keyword evidence="4 8" id="KW-0808">Transferase</keyword>
<accession>A0A6G4WYB0</accession>
<dbReference type="RefSeq" id="WP_165299533.1">
    <property type="nucleotide sequence ID" value="NZ_JAAKZZ010000146.1"/>
</dbReference>
<organism evidence="8 9">
    <name type="scientific">Streptomyces boncukensis</name>
    <dbReference type="NCBI Taxonomy" id="2711219"/>
    <lineage>
        <taxon>Bacteria</taxon>
        <taxon>Bacillati</taxon>
        <taxon>Actinomycetota</taxon>
        <taxon>Actinomycetes</taxon>
        <taxon>Kitasatosporales</taxon>
        <taxon>Streptomycetaceae</taxon>
        <taxon>Streptomyces</taxon>
    </lineage>
</organism>
<dbReference type="Proteomes" id="UP000477722">
    <property type="component" value="Unassembled WGS sequence"/>
</dbReference>
<dbReference type="InterPro" id="IPR050596">
    <property type="entry name" value="AspAT/PAT-like"/>
</dbReference>
<dbReference type="GO" id="GO:0030170">
    <property type="term" value="F:pyridoxal phosphate binding"/>
    <property type="evidence" value="ECO:0007669"/>
    <property type="project" value="InterPro"/>
</dbReference>
<dbReference type="EMBL" id="JAAKZZ010000146">
    <property type="protein sequence ID" value="NGO69852.1"/>
    <property type="molecule type" value="Genomic_DNA"/>
</dbReference>
<dbReference type="AlphaFoldDB" id="A0A6G4WYB0"/>
<feature type="compositionally biased region" description="Low complexity" evidence="6">
    <location>
        <begin position="346"/>
        <end position="363"/>
    </location>
</feature>
<keyword evidence="9" id="KW-1185">Reference proteome</keyword>
<comment type="similarity">
    <text evidence="2">Belongs to the class-I pyridoxal-phosphate-dependent aminotransferase family.</text>
</comment>
<proteinExistence type="inferred from homology"/>
<evidence type="ECO:0000256" key="2">
    <source>
        <dbReference type="ARBA" id="ARBA00007441"/>
    </source>
</evidence>
<dbReference type="Gene3D" id="3.40.640.10">
    <property type="entry name" value="Type I PLP-dependent aspartate aminotransferase-like (Major domain)"/>
    <property type="match status" value="1"/>
</dbReference>
<protein>
    <submittedName>
        <fullName evidence="8">Aminotransferase class I/II-fold pyridoxal phosphate-dependent enzyme</fullName>
    </submittedName>
</protein>
<dbReference type="PANTHER" id="PTHR46383:SF1">
    <property type="entry name" value="ASPARTATE AMINOTRANSFERASE"/>
    <property type="match status" value="1"/>
</dbReference>
<name>A0A6G4WYB0_9ACTN</name>
<dbReference type="InterPro" id="IPR015424">
    <property type="entry name" value="PyrdxlP-dep_Trfase"/>
</dbReference>
<sequence>MRRTDDDRAGTIGAAASGYWRRRGVHTDPGQVVAAPGAPLLLLALLAAVGGAGAPPGAPGRAGVLLTRPCTDWYPPQARLLGRPVRGVPVPAECGGVPDPFALLETVRRARAEGEEPRLLVLSVADDVTGTAAPPELLHEVCEAAADEGLVIVSDETWRDTSHSPHDTVIVSPAEMLEGSPHADGVVLLAGLGATLLPPGLHAGVARFPRQGRGRALGAAVREVLGALHAELSAPVAAAVADALAEPEPLRRERAAAARRHGACAAALYTAVTSAGALCRPPHAGRQLYADLEQSRTALAARGIADAEALEAELVRRLGPYVSGGHRFGDDPRTLRFRLTTDVLTDTLTTPDASSPAESPEASETLDRVQSVLADLTDGSPQ</sequence>
<keyword evidence="3 8" id="KW-0032">Aminotransferase</keyword>
<dbReference type="InterPro" id="IPR015421">
    <property type="entry name" value="PyrdxlP-dep_Trfase_major"/>
</dbReference>
<evidence type="ECO:0000256" key="1">
    <source>
        <dbReference type="ARBA" id="ARBA00001933"/>
    </source>
</evidence>
<evidence type="ECO:0000313" key="9">
    <source>
        <dbReference type="Proteomes" id="UP000477722"/>
    </source>
</evidence>
<evidence type="ECO:0000256" key="6">
    <source>
        <dbReference type="SAM" id="MobiDB-lite"/>
    </source>
</evidence>
<dbReference type="InterPro" id="IPR004839">
    <property type="entry name" value="Aminotransferase_I/II_large"/>
</dbReference>
<comment type="cofactor">
    <cofactor evidence="1">
        <name>pyridoxal 5'-phosphate</name>
        <dbReference type="ChEBI" id="CHEBI:597326"/>
    </cofactor>
</comment>
<dbReference type="PANTHER" id="PTHR46383">
    <property type="entry name" value="ASPARTATE AMINOTRANSFERASE"/>
    <property type="match status" value="1"/>
</dbReference>
<feature type="domain" description="Aminotransferase class I/classII large" evidence="7">
    <location>
        <begin position="25"/>
        <end position="339"/>
    </location>
</feature>
<dbReference type="Pfam" id="PF00155">
    <property type="entry name" value="Aminotran_1_2"/>
    <property type="match status" value="1"/>
</dbReference>
<feature type="region of interest" description="Disordered" evidence="6">
    <location>
        <begin position="346"/>
        <end position="367"/>
    </location>
</feature>
<evidence type="ECO:0000256" key="5">
    <source>
        <dbReference type="ARBA" id="ARBA00022898"/>
    </source>
</evidence>
<dbReference type="GO" id="GO:0008483">
    <property type="term" value="F:transaminase activity"/>
    <property type="evidence" value="ECO:0007669"/>
    <property type="project" value="UniProtKB-KW"/>
</dbReference>
<evidence type="ECO:0000259" key="7">
    <source>
        <dbReference type="Pfam" id="PF00155"/>
    </source>
</evidence>
<keyword evidence="5" id="KW-0663">Pyridoxal phosphate</keyword>
<comment type="caution">
    <text evidence="8">The sequence shown here is derived from an EMBL/GenBank/DDBJ whole genome shotgun (WGS) entry which is preliminary data.</text>
</comment>
<gene>
    <name evidence="8" type="ORF">G5C65_16100</name>
</gene>
<dbReference type="GO" id="GO:0006520">
    <property type="term" value="P:amino acid metabolic process"/>
    <property type="evidence" value="ECO:0007669"/>
    <property type="project" value="InterPro"/>
</dbReference>
<evidence type="ECO:0000256" key="3">
    <source>
        <dbReference type="ARBA" id="ARBA00022576"/>
    </source>
</evidence>
<evidence type="ECO:0000256" key="4">
    <source>
        <dbReference type="ARBA" id="ARBA00022679"/>
    </source>
</evidence>